<evidence type="ECO:0000256" key="6">
    <source>
        <dbReference type="ARBA" id="ARBA00049244"/>
    </source>
</evidence>
<dbReference type="PANTHER" id="PTHR10322">
    <property type="entry name" value="DNA POLYMERASE CATALYTIC SUBUNIT"/>
    <property type="match status" value="1"/>
</dbReference>
<dbReference type="InterPro" id="IPR043502">
    <property type="entry name" value="DNA/RNA_pol_sf"/>
</dbReference>
<reference evidence="10" key="1">
    <citation type="submission" date="2021-06" db="EMBL/GenBank/DDBJ databases">
        <authorList>
            <person name="Gannon L."/>
            <person name="Redgwell R T."/>
            <person name="Michniewski S."/>
            <person name="Harrison D C."/>
            <person name="Millard A."/>
        </authorList>
    </citation>
    <scope>NUCLEOTIDE SEQUENCE</scope>
</reference>
<evidence type="ECO:0000256" key="4">
    <source>
        <dbReference type="ARBA" id="ARBA00022932"/>
    </source>
</evidence>
<feature type="coiled-coil region" evidence="7">
    <location>
        <begin position="483"/>
        <end position="513"/>
    </location>
</feature>
<dbReference type="GO" id="GO:0000166">
    <property type="term" value="F:nucleotide binding"/>
    <property type="evidence" value="ECO:0007669"/>
    <property type="project" value="InterPro"/>
</dbReference>
<keyword evidence="7" id="KW-0175">Coiled coil</keyword>
<proteinExistence type="predicted"/>
<dbReference type="Gene3D" id="3.90.1600.10">
    <property type="entry name" value="Palm domain of DNA polymerase"/>
    <property type="match status" value="1"/>
</dbReference>
<keyword evidence="3" id="KW-0548">Nucleotidyltransferase</keyword>
<dbReference type="InterPro" id="IPR036397">
    <property type="entry name" value="RNaseH_sf"/>
</dbReference>
<feature type="domain" description="DNA-directed DNA polymerase family B multifunctional" evidence="8">
    <location>
        <begin position="371"/>
        <end position="500"/>
    </location>
</feature>
<dbReference type="GO" id="GO:0003677">
    <property type="term" value="F:DNA binding"/>
    <property type="evidence" value="ECO:0007669"/>
    <property type="project" value="UniProtKB-KW"/>
</dbReference>
<dbReference type="GO" id="GO:0006261">
    <property type="term" value="P:DNA-templated DNA replication"/>
    <property type="evidence" value="ECO:0007669"/>
    <property type="project" value="TreeGrafter"/>
</dbReference>
<evidence type="ECO:0000256" key="1">
    <source>
        <dbReference type="ARBA" id="ARBA00012417"/>
    </source>
</evidence>
<dbReference type="Pfam" id="PF00136">
    <property type="entry name" value="DNA_pol_B"/>
    <property type="match status" value="1"/>
</dbReference>
<dbReference type="Pfam" id="PF03104">
    <property type="entry name" value="DNA_pol_B_exo1"/>
    <property type="match status" value="1"/>
</dbReference>
<dbReference type="InterPro" id="IPR006133">
    <property type="entry name" value="DNA-dir_DNA_pol_B_exonuc"/>
</dbReference>
<evidence type="ECO:0000256" key="2">
    <source>
        <dbReference type="ARBA" id="ARBA00022679"/>
    </source>
</evidence>
<dbReference type="InterPro" id="IPR023211">
    <property type="entry name" value="DNA_pol_palm_dom_sf"/>
</dbReference>
<organism evidence="10">
    <name type="scientific">uncultured marine phage</name>
    <dbReference type="NCBI Taxonomy" id="707152"/>
    <lineage>
        <taxon>Viruses</taxon>
        <taxon>environmental samples</taxon>
    </lineage>
</organism>
<gene>
    <name evidence="10" type="primary">105</name>
    <name evidence="10" type="ORF">SLAVMIC_00318</name>
</gene>
<accession>A0A8D9C8Q7</accession>
<dbReference type="GO" id="GO:0003887">
    <property type="term" value="F:DNA-directed DNA polymerase activity"/>
    <property type="evidence" value="ECO:0007669"/>
    <property type="project" value="UniProtKB-KW"/>
</dbReference>
<sequence length="515" mass="60273">MLVDVQYLQNSKQLVVSYVNKGGDIKLKYFHWDDPFKYEVCDARDPYREMEYKSWDGKPVKKVRSYPDRYSIYEFLDDLPKEEQDEIFEYNEPSLYFIDIEVEVVDGFPEPKEAPTRIQSMSIVYDDKILILGQGDLDEEQQRICMEGNIDEGGDIEGVTKYFEKYDTNYQFRYVKYEDEFDMLYAFFYKMLPKMSCITGWNFIDFDWTFLVNRARKLTKTINGKEYNIDPRVSSFTRRLNNVWGTEYEVPAHKMIFDYMQLYQALDTSVKVKESSSLDFVSTNLLGVKKIQYQGSLMTLHDDDYTKFIYYNAVDSVLVQLIHQKMMYINVLYGVSSLSRIKVVDVYSYMNGALASLAITEGVLRGRFREQEGIVLFKDKTKNHSGAEGIAGGWVKDPNVGMNMWVACYDFASLYPTTQRQFFIAPENYKGVMDKKNEGLCITETGERVKINPEEDVVCTNGVVFRKRYSPTLQMLSDVYSDRKKFKKVMMSKKIEMEELQNELDELEAELENGI</sequence>
<dbReference type="SUPFAM" id="SSF53098">
    <property type="entry name" value="Ribonuclease H-like"/>
    <property type="match status" value="1"/>
</dbReference>
<evidence type="ECO:0000256" key="3">
    <source>
        <dbReference type="ARBA" id="ARBA00022695"/>
    </source>
</evidence>
<evidence type="ECO:0000256" key="5">
    <source>
        <dbReference type="ARBA" id="ARBA00023125"/>
    </source>
</evidence>
<dbReference type="SUPFAM" id="SSF56672">
    <property type="entry name" value="DNA/RNA polymerases"/>
    <property type="match status" value="1"/>
</dbReference>
<dbReference type="Gene3D" id="3.30.420.10">
    <property type="entry name" value="Ribonuclease H-like superfamily/Ribonuclease H"/>
    <property type="match status" value="1"/>
</dbReference>
<evidence type="ECO:0000256" key="7">
    <source>
        <dbReference type="SAM" id="Coils"/>
    </source>
</evidence>
<dbReference type="Gene3D" id="1.10.287.690">
    <property type="entry name" value="Helix hairpin bin"/>
    <property type="match status" value="1"/>
</dbReference>
<evidence type="ECO:0000259" key="9">
    <source>
        <dbReference type="Pfam" id="PF03104"/>
    </source>
</evidence>
<protein>
    <recommendedName>
        <fullName evidence="1">DNA-directed DNA polymerase</fullName>
        <ecNumber evidence="1">2.7.7.7</ecNumber>
    </recommendedName>
</protein>
<feature type="domain" description="DNA-directed DNA polymerase family B exonuclease" evidence="9">
    <location>
        <begin position="81"/>
        <end position="239"/>
    </location>
</feature>
<dbReference type="InterPro" id="IPR006134">
    <property type="entry name" value="DNA-dir_DNA_pol_B_multi_dom"/>
</dbReference>
<name>A0A8D9C8Q7_9VIRU</name>
<keyword evidence="4" id="KW-0239">DNA-directed DNA polymerase</keyword>
<dbReference type="EMBL" id="OU342829">
    <property type="protein sequence ID" value="CAG7580243.1"/>
    <property type="molecule type" value="Genomic_DNA"/>
</dbReference>
<keyword evidence="2" id="KW-0808">Transferase</keyword>
<evidence type="ECO:0000313" key="10">
    <source>
        <dbReference type="EMBL" id="CAG7580243.1"/>
    </source>
</evidence>
<dbReference type="InterPro" id="IPR012337">
    <property type="entry name" value="RNaseH-like_sf"/>
</dbReference>
<comment type="catalytic activity">
    <reaction evidence="6">
        <text>DNA(n) + a 2'-deoxyribonucleoside 5'-triphosphate = DNA(n+1) + diphosphate</text>
        <dbReference type="Rhea" id="RHEA:22508"/>
        <dbReference type="Rhea" id="RHEA-COMP:17339"/>
        <dbReference type="Rhea" id="RHEA-COMP:17340"/>
        <dbReference type="ChEBI" id="CHEBI:33019"/>
        <dbReference type="ChEBI" id="CHEBI:61560"/>
        <dbReference type="ChEBI" id="CHEBI:173112"/>
        <dbReference type="EC" id="2.7.7.7"/>
    </reaction>
</comment>
<dbReference type="EC" id="2.7.7.7" evidence="1"/>
<keyword evidence="5" id="KW-0238">DNA-binding</keyword>
<evidence type="ECO:0000259" key="8">
    <source>
        <dbReference type="Pfam" id="PF00136"/>
    </source>
</evidence>
<dbReference type="PANTHER" id="PTHR10322:SF23">
    <property type="entry name" value="DNA POLYMERASE DELTA CATALYTIC SUBUNIT"/>
    <property type="match status" value="1"/>
</dbReference>
<dbReference type="InterPro" id="IPR050240">
    <property type="entry name" value="DNA_pol_type-B"/>
</dbReference>